<evidence type="ECO:0000313" key="1">
    <source>
        <dbReference type="EMBL" id="GAG94999.1"/>
    </source>
</evidence>
<name>X1BGG0_9ZZZZ</name>
<comment type="caution">
    <text evidence="1">The sequence shown here is derived from an EMBL/GenBank/DDBJ whole genome shotgun (WGS) entry which is preliminary data.</text>
</comment>
<gene>
    <name evidence="1" type="ORF">S01H4_48889</name>
</gene>
<sequence length="261" mass="29410">PEDYVYVLSIPSETTVELKVPIGHTISNVASGDTIYFFSTTMTGEDITLDFNGGVAWPGDPNFLEDKFVRFSYRFRFDDGEYSIMAPFTQIGFIPKQKGYFLEGQENAAFRSTILEFMENGVQNIKLKIPLPDVQKNIGVDVSSTYKIAAIDILYKESDGIAVKVLDTINSIGTSQTSNEYIYDYQSRKPFKTLPQDQIVRVYDKVPVKALGQAVSGNRVIYGNFLDKYTSPQLLDYRVGVSNKNTASLGFDNWRKLKTVF</sequence>
<feature type="non-terminal residue" evidence="1">
    <location>
        <position position="1"/>
    </location>
</feature>
<protein>
    <submittedName>
        <fullName evidence="1">Uncharacterized protein</fullName>
    </submittedName>
</protein>
<proteinExistence type="predicted"/>
<accession>X1BGG0</accession>
<dbReference type="EMBL" id="BART01027597">
    <property type="protein sequence ID" value="GAG94999.1"/>
    <property type="molecule type" value="Genomic_DNA"/>
</dbReference>
<reference evidence="1" key="1">
    <citation type="journal article" date="2014" name="Front. Microbiol.">
        <title>High frequency of phylogenetically diverse reductive dehalogenase-homologous genes in deep subseafloor sedimentary metagenomes.</title>
        <authorList>
            <person name="Kawai M."/>
            <person name="Futagami T."/>
            <person name="Toyoda A."/>
            <person name="Takaki Y."/>
            <person name="Nishi S."/>
            <person name="Hori S."/>
            <person name="Arai W."/>
            <person name="Tsubouchi T."/>
            <person name="Morono Y."/>
            <person name="Uchiyama I."/>
            <person name="Ito T."/>
            <person name="Fujiyama A."/>
            <person name="Inagaki F."/>
            <person name="Takami H."/>
        </authorList>
    </citation>
    <scope>NUCLEOTIDE SEQUENCE</scope>
    <source>
        <strain evidence="1">Expedition CK06-06</strain>
    </source>
</reference>
<dbReference type="AlphaFoldDB" id="X1BGG0"/>
<organism evidence="1">
    <name type="scientific">marine sediment metagenome</name>
    <dbReference type="NCBI Taxonomy" id="412755"/>
    <lineage>
        <taxon>unclassified sequences</taxon>
        <taxon>metagenomes</taxon>
        <taxon>ecological metagenomes</taxon>
    </lineage>
</organism>